<accession>B8KSP2</accession>
<dbReference type="eggNOG" id="COG1028">
    <property type="taxonomic scope" value="Bacteria"/>
</dbReference>
<dbReference type="OrthoDB" id="9803333at2"/>
<name>B8KSP2_9GAMM</name>
<dbReference type="HOGENOM" id="CLU_010194_1_0_6"/>
<dbReference type="GO" id="GO:0055041">
    <property type="term" value="F:cyclopentanol dehydrogenase activity"/>
    <property type="evidence" value="ECO:0007669"/>
    <property type="project" value="UniProtKB-EC"/>
</dbReference>
<evidence type="ECO:0000256" key="1">
    <source>
        <dbReference type="ARBA" id="ARBA00006484"/>
    </source>
</evidence>
<dbReference type="Gene3D" id="3.40.50.720">
    <property type="entry name" value="NAD(P)-binding Rossmann-like Domain"/>
    <property type="match status" value="1"/>
</dbReference>
<dbReference type="EC" id="1.1.1.163" evidence="3"/>
<dbReference type="PANTHER" id="PTHR24321">
    <property type="entry name" value="DEHYDROGENASES, SHORT CHAIN"/>
    <property type="match status" value="1"/>
</dbReference>
<dbReference type="Pfam" id="PF13561">
    <property type="entry name" value="adh_short_C2"/>
    <property type="match status" value="1"/>
</dbReference>
<dbReference type="STRING" id="565045.NOR51B_1496"/>
<dbReference type="InterPro" id="IPR020904">
    <property type="entry name" value="Sc_DH/Rdtase_CS"/>
</dbReference>
<evidence type="ECO:0000256" key="2">
    <source>
        <dbReference type="ARBA" id="ARBA00023002"/>
    </source>
</evidence>
<dbReference type="InterPro" id="IPR036291">
    <property type="entry name" value="NAD(P)-bd_dom_sf"/>
</dbReference>
<gene>
    <name evidence="3" type="ORF">NOR51B_1496</name>
</gene>
<dbReference type="EMBL" id="DS999411">
    <property type="protein sequence ID" value="EED35550.1"/>
    <property type="molecule type" value="Genomic_DNA"/>
</dbReference>
<organism evidence="3 4">
    <name type="scientific">Luminiphilus syltensis NOR5-1B</name>
    <dbReference type="NCBI Taxonomy" id="565045"/>
    <lineage>
        <taxon>Bacteria</taxon>
        <taxon>Pseudomonadati</taxon>
        <taxon>Pseudomonadota</taxon>
        <taxon>Gammaproteobacteria</taxon>
        <taxon>Cellvibrionales</taxon>
        <taxon>Halieaceae</taxon>
        <taxon>Luminiphilus</taxon>
    </lineage>
</organism>
<protein>
    <submittedName>
        <fullName evidence="3">Cyclopentanol dehydrogenase</fullName>
        <ecNumber evidence="3">1.1.1.163</ecNumber>
    </submittedName>
</protein>
<evidence type="ECO:0000313" key="3">
    <source>
        <dbReference type="EMBL" id="EED35550.1"/>
    </source>
</evidence>
<dbReference type="FunFam" id="3.40.50.720:FF:000084">
    <property type="entry name" value="Short-chain dehydrogenase reductase"/>
    <property type="match status" value="1"/>
</dbReference>
<keyword evidence="2 3" id="KW-0560">Oxidoreductase</keyword>
<dbReference type="PRINTS" id="PR00081">
    <property type="entry name" value="GDHRDH"/>
</dbReference>
<comment type="similarity">
    <text evidence="1">Belongs to the short-chain dehydrogenases/reductases (SDR) family.</text>
</comment>
<dbReference type="Proteomes" id="UP000004699">
    <property type="component" value="Unassembled WGS sequence"/>
</dbReference>
<dbReference type="SUPFAM" id="SSF51735">
    <property type="entry name" value="NAD(P)-binding Rossmann-fold domains"/>
    <property type="match status" value="1"/>
</dbReference>
<reference evidence="4" key="1">
    <citation type="journal article" date="2013" name="BMC Microbiol.">
        <title>Taxonomy and evolution of bacteriochlorophyll a-containing members of the OM60/NOR5 clade of marine gammaproteobacteria: description of Luminiphilus syltensis gen. nov., sp. nov., reclassification of Haliea rubra as Pseudohaliea rubra gen. nov., comb. nov., and emendation of Chromatocurvus halotolerans.</title>
        <authorList>
            <person name="Spring S."/>
            <person name="Riedel T."/>
            <person name="Sproer C."/>
            <person name="Yan S."/>
            <person name="Harder J."/>
            <person name="Fuchs B.M."/>
        </authorList>
    </citation>
    <scope>NUCLEOTIDE SEQUENCE [LARGE SCALE GENOMIC DNA]</scope>
    <source>
        <strain evidence="4">NOR51-B</strain>
    </source>
</reference>
<dbReference type="RefSeq" id="WP_009020296.1">
    <property type="nucleotide sequence ID" value="NZ_DS999411.1"/>
</dbReference>
<dbReference type="AlphaFoldDB" id="B8KSP2"/>
<proteinExistence type="inferred from homology"/>
<sequence length="258" mass="26475">MSGKLQGKVALITGGTNGIGKAAVEGFTREGASVIFTGNNETAGADISQATGATFVKHAVQDVEGWKALVAQIRAEHGRLDIAFANAGTNSGDSNIEDVEVDAWKRLIDINLTGAMLTIKSAVELMRENPGGPSGSIILNSSINGILALAGDVTYSTTKGALRLLAKSTAVHLGKSGIRCNTIHPGVTETPLIEGAINSAPDQAAARNMLENVAPMGRMAKMEEIVSLVMYLASDDASFVTGSELVIDGGSTAGLPGV</sequence>
<evidence type="ECO:0000313" key="4">
    <source>
        <dbReference type="Proteomes" id="UP000004699"/>
    </source>
</evidence>
<dbReference type="PROSITE" id="PS00061">
    <property type="entry name" value="ADH_SHORT"/>
    <property type="match status" value="1"/>
</dbReference>
<dbReference type="PANTHER" id="PTHR24321:SF15">
    <property type="entry name" value="OXIDOREDUCTASE UCPA"/>
    <property type="match status" value="1"/>
</dbReference>
<dbReference type="InterPro" id="IPR002347">
    <property type="entry name" value="SDR_fam"/>
</dbReference>
<keyword evidence="4" id="KW-1185">Reference proteome</keyword>